<dbReference type="CDD" id="cd00829">
    <property type="entry name" value="SCP-x_thiolase"/>
    <property type="match status" value="1"/>
</dbReference>
<sequence>MWAHRNKVAVAGVGYSKLERRSGRTLAALTLEACDAALADAGLLRSDLDGIATSPSMPRYGGRKGVDEGIDIVTPWYLADLLGAAGRVQWIGSTNGMVTQSLIDSALAIIAGLCDHVLVYRSLHVPEGRYVNFDTAHAVGTDQYLAPYGFSMPPAWAAVVLRRYFELHGYDRRDFAHYIAANRANAQRNPHAYWRGKSLSEADYIDARMIADPLSILDCDIPVDGCCALILTSAERARHLRQPPALLTGFAASAYQGASGTPMNLEDMWSGARALGRRLWDMTGLTPADVDTAQLYDGFSVLVLTWLEGMGFCRDGEGLGLLRDGYGDLDGKLPINTGGGALGEGRLHGMTQLAEAVAQVTDRAGVRQVPGGACALATISNGLAKSTAFLFSRDS</sequence>
<feature type="domain" description="Thiolase C-terminal" evidence="1">
    <location>
        <begin position="270"/>
        <end position="387"/>
    </location>
</feature>
<dbReference type="Gene3D" id="3.40.47.10">
    <property type="match status" value="1"/>
</dbReference>
<protein>
    <submittedName>
        <fullName evidence="2">Thiolase family protein</fullName>
        <ecNumber evidence="2">2.3.1.-</ecNumber>
    </submittedName>
</protein>
<dbReference type="InterPro" id="IPR016039">
    <property type="entry name" value="Thiolase-like"/>
</dbReference>
<proteinExistence type="predicted"/>
<dbReference type="RefSeq" id="WP_066523955.1">
    <property type="nucleotide sequence ID" value="NZ_JBHSFZ010000006.1"/>
</dbReference>
<reference evidence="3" key="1">
    <citation type="journal article" date="2019" name="Int. J. Syst. Evol. Microbiol.">
        <title>The Global Catalogue of Microorganisms (GCM) 10K type strain sequencing project: providing services to taxonomists for standard genome sequencing and annotation.</title>
        <authorList>
            <consortium name="The Broad Institute Genomics Platform"/>
            <consortium name="The Broad Institute Genome Sequencing Center for Infectious Disease"/>
            <person name="Wu L."/>
            <person name="Ma J."/>
        </authorList>
    </citation>
    <scope>NUCLEOTIDE SEQUENCE [LARGE SCALE GENOMIC DNA]</scope>
    <source>
        <strain evidence="3">NBRC 103632</strain>
    </source>
</reference>
<gene>
    <name evidence="2" type="ORF">ACFO3E_04975</name>
</gene>
<dbReference type="SUPFAM" id="SSF53901">
    <property type="entry name" value="Thiolase-like"/>
    <property type="match status" value="2"/>
</dbReference>
<dbReference type="PANTHER" id="PTHR42870">
    <property type="entry name" value="ACETYL-COA C-ACETYLTRANSFERASE"/>
    <property type="match status" value="1"/>
</dbReference>
<comment type="caution">
    <text evidence="2">The sequence shown here is derived from an EMBL/GenBank/DDBJ whole genome shotgun (WGS) entry which is preliminary data.</text>
</comment>
<evidence type="ECO:0000259" key="1">
    <source>
        <dbReference type="Pfam" id="PF22691"/>
    </source>
</evidence>
<keyword evidence="3" id="KW-1185">Reference proteome</keyword>
<dbReference type="EMBL" id="JBHSFZ010000006">
    <property type="protein sequence ID" value="MFC4593543.1"/>
    <property type="molecule type" value="Genomic_DNA"/>
</dbReference>
<organism evidence="2 3">
    <name type="scientific">Sphingobium tyrosinilyticum</name>
    <dbReference type="NCBI Taxonomy" id="2715436"/>
    <lineage>
        <taxon>Bacteria</taxon>
        <taxon>Pseudomonadati</taxon>
        <taxon>Pseudomonadota</taxon>
        <taxon>Alphaproteobacteria</taxon>
        <taxon>Sphingomonadales</taxon>
        <taxon>Sphingomonadaceae</taxon>
        <taxon>Sphingobium</taxon>
    </lineage>
</organism>
<accession>A0ABV9EWJ5</accession>
<evidence type="ECO:0000313" key="3">
    <source>
        <dbReference type="Proteomes" id="UP001595957"/>
    </source>
</evidence>
<dbReference type="GO" id="GO:0016746">
    <property type="term" value="F:acyltransferase activity"/>
    <property type="evidence" value="ECO:0007669"/>
    <property type="project" value="UniProtKB-KW"/>
</dbReference>
<keyword evidence="2" id="KW-0808">Transferase</keyword>
<dbReference type="InterPro" id="IPR055140">
    <property type="entry name" value="Thiolase_C_2"/>
</dbReference>
<dbReference type="EC" id="2.3.1.-" evidence="2"/>
<name>A0ABV9EWJ5_9SPHN</name>
<evidence type="ECO:0000313" key="2">
    <source>
        <dbReference type="EMBL" id="MFC4593543.1"/>
    </source>
</evidence>
<dbReference type="Proteomes" id="UP001595957">
    <property type="component" value="Unassembled WGS sequence"/>
</dbReference>
<dbReference type="Pfam" id="PF22691">
    <property type="entry name" value="Thiolase_C_1"/>
    <property type="match status" value="1"/>
</dbReference>
<keyword evidence="2" id="KW-0012">Acyltransferase</keyword>
<dbReference type="PANTHER" id="PTHR42870:SF1">
    <property type="entry name" value="NON-SPECIFIC LIPID-TRANSFER PROTEIN-LIKE 2"/>
    <property type="match status" value="1"/>
</dbReference>